<keyword evidence="4" id="KW-0520">NAD</keyword>
<evidence type="ECO:0000256" key="4">
    <source>
        <dbReference type="PIRSR" id="PIRSR000350-3"/>
    </source>
</evidence>
<feature type="binding site" evidence="4">
    <location>
        <position position="94"/>
    </location>
    <ligand>
        <name>FAD</name>
        <dbReference type="ChEBI" id="CHEBI:57692"/>
    </ligand>
</feature>
<dbReference type="Pfam" id="PF07992">
    <property type="entry name" value="Pyr_redox_2"/>
    <property type="match status" value="1"/>
</dbReference>
<comment type="cofactor">
    <cofactor evidence="4">
        <name>FAD</name>
        <dbReference type="ChEBI" id="CHEBI:57692"/>
    </cofactor>
    <text evidence="4">Binds 1 FAD per subunit.</text>
</comment>
<sequence length="456" mass="50463">MNLDYDLVIIGGTPTAITAAVTAVRYKGRIGLVIPETPRQHFYPGLFPDSLLGGDRGNLSDRLDWSALVSEAIVATPSLEILATLGVDIIFGNGQFVPRPKLAFEVGRRRLISRTYLLAVAPKSHIPPIPGLVKTEYLSAATIARLRDGPLPNKIAIVGSDREGLEIAQILCKIGIEIALLTPEPALLAEEDPEAAQLIRAELEAAGIQVLTDTQIREITQSREGIVLQADGDRAIAADRLLLTCGVAPDFDGLNLDRVGVEFADRELLVNRKFQTSNPRVYAINSSYRGYREAHRAEVEAKIAVKNALFLPIFKIGDRPIPRVLFTQPQLATVGLTQPQARTQYGNDLEILRDYYKDIPGGKLRDEPTGLCKILVTRNGRIVGAHLVGSQASELIHPFVLAMQKGLKVEAIASLPYIWPSLSRIEGQTAQQWKQKRRDRQSLWQTLLETWFNWRR</sequence>
<dbReference type="Gene3D" id="3.30.390.30">
    <property type="match status" value="1"/>
</dbReference>
<feature type="binding site" evidence="4">
    <location>
        <begin position="159"/>
        <end position="166"/>
    </location>
    <ligand>
        <name>NAD(+)</name>
        <dbReference type="ChEBI" id="CHEBI:57540"/>
    </ligand>
</feature>
<feature type="domain" description="Pyridine nucleotide-disulphide oxidoreductase dimerisation" evidence="5">
    <location>
        <begin position="321"/>
        <end position="423"/>
    </location>
</feature>
<keyword evidence="8" id="KW-1185">Reference proteome</keyword>
<dbReference type="InterPro" id="IPR004099">
    <property type="entry name" value="Pyr_nucl-diS_OxRdtase_dimer"/>
</dbReference>
<keyword evidence="4" id="KW-0547">Nucleotide-binding</keyword>
<dbReference type="InterPro" id="IPR016156">
    <property type="entry name" value="FAD/NAD-linked_Rdtase_dimer_sf"/>
</dbReference>
<accession>A0A6H1TV91</accession>
<dbReference type="Gene3D" id="3.50.50.60">
    <property type="entry name" value="FAD/NAD(P)-binding domain"/>
    <property type="match status" value="2"/>
</dbReference>
<evidence type="ECO:0000259" key="6">
    <source>
        <dbReference type="Pfam" id="PF07992"/>
    </source>
</evidence>
<evidence type="ECO:0000313" key="7">
    <source>
        <dbReference type="EMBL" id="QIZ70528.1"/>
    </source>
</evidence>
<dbReference type="GO" id="GO:0016491">
    <property type="term" value="F:oxidoreductase activity"/>
    <property type="evidence" value="ECO:0007669"/>
    <property type="project" value="InterPro"/>
</dbReference>
<evidence type="ECO:0000256" key="1">
    <source>
        <dbReference type="ARBA" id="ARBA00007532"/>
    </source>
</evidence>
<evidence type="ECO:0000256" key="3">
    <source>
        <dbReference type="ARBA" id="ARBA00022827"/>
    </source>
</evidence>
<dbReference type="RefSeq" id="WP_168568683.1">
    <property type="nucleotide sequence ID" value="NZ_CP051167.1"/>
</dbReference>
<feature type="binding site" evidence="4">
    <location>
        <position position="246"/>
    </location>
    <ligand>
        <name>NAD(+)</name>
        <dbReference type="ChEBI" id="CHEBI:57540"/>
    </ligand>
</feature>
<name>A0A6H1TV91_9CYAN</name>
<keyword evidence="3 4" id="KW-0274">FAD</keyword>
<dbReference type="PANTHER" id="PTHR43014">
    <property type="entry name" value="MERCURIC REDUCTASE"/>
    <property type="match status" value="1"/>
</dbReference>
<evidence type="ECO:0000313" key="8">
    <source>
        <dbReference type="Proteomes" id="UP000500857"/>
    </source>
</evidence>
<evidence type="ECO:0000259" key="5">
    <source>
        <dbReference type="Pfam" id="PF02852"/>
    </source>
</evidence>
<reference evidence="7 8" key="1">
    <citation type="submission" date="2020-04" db="EMBL/GenBank/DDBJ databases">
        <authorList>
            <person name="Basu S."/>
            <person name="Maruthanayagam V."/>
            <person name="Chakraborty S."/>
            <person name="Pramanik A."/>
            <person name="Mukherjee J."/>
            <person name="Brink B."/>
        </authorList>
    </citation>
    <scope>NUCLEOTIDE SEQUENCE [LARGE SCALE GENOMIC DNA]</scope>
    <source>
        <strain evidence="7 8">AP17</strain>
    </source>
</reference>
<dbReference type="InterPro" id="IPR023753">
    <property type="entry name" value="FAD/NAD-binding_dom"/>
</dbReference>
<dbReference type="AlphaFoldDB" id="A0A6H1TV91"/>
<dbReference type="PANTHER" id="PTHR43014:SF5">
    <property type="entry name" value="GLUTATHIONE REDUCTASE (NADPH)"/>
    <property type="match status" value="1"/>
</dbReference>
<dbReference type="SUPFAM" id="SSF55424">
    <property type="entry name" value="FAD/NAD-linked reductases, dimerisation (C-terminal) domain"/>
    <property type="match status" value="1"/>
</dbReference>
<dbReference type="PIRSF" id="PIRSF000350">
    <property type="entry name" value="Mercury_reductase_MerA"/>
    <property type="match status" value="1"/>
</dbReference>
<dbReference type="Pfam" id="PF02852">
    <property type="entry name" value="Pyr_redox_dim"/>
    <property type="match status" value="1"/>
</dbReference>
<evidence type="ECO:0000256" key="2">
    <source>
        <dbReference type="ARBA" id="ARBA00022630"/>
    </source>
</evidence>
<proteinExistence type="inferred from homology"/>
<dbReference type="KEGG" id="oxy:HCG48_07990"/>
<dbReference type="PRINTS" id="PR00411">
    <property type="entry name" value="PNDRDTASEI"/>
</dbReference>
<feature type="domain" description="FAD/NAD(P)-binding" evidence="6">
    <location>
        <begin position="5"/>
        <end position="298"/>
    </location>
</feature>
<keyword evidence="2" id="KW-0285">Flavoprotein</keyword>
<dbReference type="EMBL" id="CP051167">
    <property type="protein sequence ID" value="QIZ70528.1"/>
    <property type="molecule type" value="Genomic_DNA"/>
</dbReference>
<dbReference type="InterPro" id="IPR001100">
    <property type="entry name" value="Pyr_nuc-diS_OxRdtase"/>
</dbReference>
<comment type="similarity">
    <text evidence="1">Belongs to the class-I pyridine nucleotide-disulfide oxidoreductase family.</text>
</comment>
<dbReference type="GO" id="GO:0000166">
    <property type="term" value="F:nucleotide binding"/>
    <property type="evidence" value="ECO:0007669"/>
    <property type="project" value="UniProtKB-KW"/>
</dbReference>
<dbReference type="Proteomes" id="UP000500857">
    <property type="component" value="Chromosome"/>
</dbReference>
<organism evidence="7 8">
    <name type="scientific">Oxynema aestuarii AP17</name>
    <dbReference type="NCBI Taxonomy" id="2064643"/>
    <lineage>
        <taxon>Bacteria</taxon>
        <taxon>Bacillati</taxon>
        <taxon>Cyanobacteriota</taxon>
        <taxon>Cyanophyceae</taxon>
        <taxon>Oscillatoriophycideae</taxon>
        <taxon>Oscillatoriales</taxon>
        <taxon>Oscillatoriaceae</taxon>
        <taxon>Oxynema</taxon>
        <taxon>Oxynema aestuarii</taxon>
    </lineage>
</organism>
<dbReference type="SUPFAM" id="SSF51905">
    <property type="entry name" value="FAD/NAD(P)-binding domain"/>
    <property type="match status" value="1"/>
</dbReference>
<dbReference type="InterPro" id="IPR036188">
    <property type="entry name" value="FAD/NAD-bd_sf"/>
</dbReference>
<dbReference type="PRINTS" id="PR00368">
    <property type="entry name" value="FADPNR"/>
</dbReference>
<gene>
    <name evidence="7" type="ORF">HCG48_07990</name>
</gene>
<protein>
    <submittedName>
        <fullName evidence="7">NAD(P)/FAD-dependent oxidoreductase</fullName>
    </submittedName>
</protein>